<reference evidence="7 8" key="1">
    <citation type="submission" date="2024-01" db="EMBL/GenBank/DDBJ databases">
        <title>Genome assemblies of Stephania.</title>
        <authorList>
            <person name="Yang L."/>
        </authorList>
    </citation>
    <scope>NUCLEOTIDE SEQUENCE [LARGE SCALE GENOMIC DNA]</scope>
    <source>
        <strain evidence="7">QJT</strain>
        <tissue evidence="7">Leaf</tissue>
    </source>
</reference>
<sequence length="144" mass="14913">MAALKLVMMGVVSVALLGTSPSAVEARTHIPSILTASESLENIDLDSVLVPDSSLDGKAISKVPSALDSLGINKGLMSGPPCNCGGVDCCDNEVCTRSCPPQCRCADIGKCCRAGCKACVCTRSIPPHCRCLDITLYTHGKCTV</sequence>
<feature type="chain" id="PRO_5042956122" description="Bowman-Birk serine protease inhibitors family domain-containing protein" evidence="5">
    <location>
        <begin position="27"/>
        <end position="144"/>
    </location>
</feature>
<evidence type="ECO:0000256" key="1">
    <source>
        <dbReference type="ARBA" id="ARBA00022690"/>
    </source>
</evidence>
<dbReference type="InterPro" id="IPR000877">
    <property type="entry name" value="Prot_inh_BBI"/>
</dbReference>
<dbReference type="Gene3D" id="2.10.69.10">
    <property type="entry name" value="Cysteine Protease (Bromelain) Inhibitor, subunit H"/>
    <property type="match status" value="1"/>
</dbReference>
<evidence type="ECO:0000256" key="2">
    <source>
        <dbReference type="ARBA" id="ARBA00023157"/>
    </source>
</evidence>
<dbReference type="Proteomes" id="UP001417504">
    <property type="component" value="Unassembled WGS sequence"/>
</dbReference>
<dbReference type="GO" id="GO:0004867">
    <property type="term" value="F:serine-type endopeptidase inhibitor activity"/>
    <property type="evidence" value="ECO:0007669"/>
    <property type="project" value="UniProtKB-KW"/>
</dbReference>
<protein>
    <recommendedName>
        <fullName evidence="6">Bowman-Birk serine protease inhibitors family domain-containing protein</fullName>
    </recommendedName>
</protein>
<comment type="similarity">
    <text evidence="4">Belongs to the Bowman-Birk serine protease inhibitor family.</text>
</comment>
<evidence type="ECO:0000256" key="3">
    <source>
        <dbReference type="PIRSR" id="PIRSR600877-50"/>
    </source>
</evidence>
<keyword evidence="5" id="KW-0732">Signal</keyword>
<evidence type="ECO:0000259" key="6">
    <source>
        <dbReference type="SMART" id="SM00269"/>
    </source>
</evidence>
<evidence type="ECO:0000313" key="7">
    <source>
        <dbReference type="EMBL" id="KAK9138503.1"/>
    </source>
</evidence>
<name>A0AAP0PBG3_9MAGN</name>
<accession>A0AAP0PBG3</accession>
<evidence type="ECO:0000256" key="4">
    <source>
        <dbReference type="RuleBase" id="RU003856"/>
    </source>
</evidence>
<dbReference type="Pfam" id="PF00228">
    <property type="entry name" value="Bowman-Birk_leg"/>
    <property type="match status" value="1"/>
</dbReference>
<comment type="caution">
    <text evidence="7">The sequence shown here is derived from an EMBL/GenBank/DDBJ whole genome shotgun (WGS) entry which is preliminary data.</text>
</comment>
<dbReference type="InterPro" id="IPR035995">
    <property type="entry name" value="Bowman-Birk_prot_inh"/>
</dbReference>
<proteinExistence type="inferred from homology"/>
<evidence type="ECO:0000313" key="8">
    <source>
        <dbReference type="Proteomes" id="UP001417504"/>
    </source>
</evidence>
<feature type="site" description="Reactive bond for trypsin" evidence="3">
    <location>
        <begin position="97"/>
        <end position="98"/>
    </location>
</feature>
<feature type="site" description="Reactive bond for trypsin" evidence="3">
    <location>
        <begin position="123"/>
        <end position="124"/>
    </location>
</feature>
<dbReference type="GO" id="GO:0005576">
    <property type="term" value="C:extracellular region"/>
    <property type="evidence" value="ECO:0007669"/>
    <property type="project" value="InterPro"/>
</dbReference>
<keyword evidence="4" id="KW-0722">Serine protease inhibitor</keyword>
<dbReference type="CDD" id="cd00023">
    <property type="entry name" value="BBI"/>
    <property type="match status" value="1"/>
</dbReference>
<keyword evidence="1 4" id="KW-0646">Protease inhibitor</keyword>
<keyword evidence="2" id="KW-1015">Disulfide bond</keyword>
<dbReference type="SMART" id="SM00269">
    <property type="entry name" value="BowB"/>
    <property type="match status" value="1"/>
</dbReference>
<feature type="signal peptide" evidence="5">
    <location>
        <begin position="1"/>
        <end position="26"/>
    </location>
</feature>
<keyword evidence="8" id="KW-1185">Reference proteome</keyword>
<feature type="domain" description="Bowman-Birk serine protease inhibitors family" evidence="6">
    <location>
        <begin position="89"/>
        <end position="142"/>
    </location>
</feature>
<organism evidence="7 8">
    <name type="scientific">Stephania japonica</name>
    <dbReference type="NCBI Taxonomy" id="461633"/>
    <lineage>
        <taxon>Eukaryota</taxon>
        <taxon>Viridiplantae</taxon>
        <taxon>Streptophyta</taxon>
        <taxon>Embryophyta</taxon>
        <taxon>Tracheophyta</taxon>
        <taxon>Spermatophyta</taxon>
        <taxon>Magnoliopsida</taxon>
        <taxon>Ranunculales</taxon>
        <taxon>Menispermaceae</taxon>
        <taxon>Menispermoideae</taxon>
        <taxon>Cissampelideae</taxon>
        <taxon>Stephania</taxon>
    </lineage>
</organism>
<dbReference type="SUPFAM" id="SSF57247">
    <property type="entry name" value="Bowman-Birk inhibitor, BBI"/>
    <property type="match status" value="1"/>
</dbReference>
<gene>
    <name evidence="7" type="ORF">Sjap_009097</name>
</gene>
<dbReference type="AlphaFoldDB" id="A0AAP0PBG3"/>
<evidence type="ECO:0000256" key="5">
    <source>
        <dbReference type="SAM" id="SignalP"/>
    </source>
</evidence>
<dbReference type="EMBL" id="JBBNAE010000003">
    <property type="protein sequence ID" value="KAK9138503.1"/>
    <property type="molecule type" value="Genomic_DNA"/>
</dbReference>